<evidence type="ECO:0000313" key="9">
    <source>
        <dbReference type="Proteomes" id="UP000179344"/>
    </source>
</evidence>
<keyword evidence="3 6" id="KW-0812">Transmembrane</keyword>
<name>A0A1F6TBC8_9PROT</name>
<sequence length="319" mass="33415">MLCLIAALATGVFGLRSYRSFLLLHSAYEAGAPDVAGIRPWMTLRYVAGTYHAPETTLIARLGLSAETDPDTSLRLLAKREERSPIEYAQRVQRAVVEIAPNGSDGRAGQDAGWLATVGDEFLAALLVYGYPVLGLTLLLGAIGLPVPTGLSAAIAGSLAARGSMSWEWAATVAVAASVLGDAAGYGLGRVLSRQFLERHGRWLGYSPARRARVAFLFDRWGGLGVLLSRTLVSHLSAVLNLVAGASRYRLSAFLAYTMVGRILWTSAYLGLGYAVGASLEAAAGFLTNLSLFLVSLAVLTASGAIAAAQSSGGPLSKT</sequence>
<evidence type="ECO:0000256" key="2">
    <source>
        <dbReference type="ARBA" id="ARBA00022475"/>
    </source>
</evidence>
<protein>
    <recommendedName>
        <fullName evidence="7">VTT domain-containing protein</fullName>
    </recommendedName>
</protein>
<evidence type="ECO:0000259" key="7">
    <source>
        <dbReference type="Pfam" id="PF09335"/>
    </source>
</evidence>
<evidence type="ECO:0000313" key="8">
    <source>
        <dbReference type="EMBL" id="OGI42427.1"/>
    </source>
</evidence>
<feature type="transmembrane region" description="Helical" evidence="6">
    <location>
        <begin position="169"/>
        <end position="189"/>
    </location>
</feature>
<evidence type="ECO:0000256" key="4">
    <source>
        <dbReference type="ARBA" id="ARBA00022989"/>
    </source>
</evidence>
<feature type="domain" description="VTT" evidence="7">
    <location>
        <begin position="154"/>
        <end position="274"/>
    </location>
</feature>
<feature type="transmembrane region" description="Helical" evidence="6">
    <location>
        <begin position="133"/>
        <end position="157"/>
    </location>
</feature>
<feature type="transmembrane region" description="Helical" evidence="6">
    <location>
        <begin position="221"/>
        <end position="242"/>
    </location>
</feature>
<keyword evidence="2" id="KW-1003">Cell membrane</keyword>
<evidence type="ECO:0000256" key="3">
    <source>
        <dbReference type="ARBA" id="ARBA00022692"/>
    </source>
</evidence>
<dbReference type="Proteomes" id="UP000179344">
    <property type="component" value="Unassembled WGS sequence"/>
</dbReference>
<organism evidence="8 9">
    <name type="scientific">Candidatus Muproteobacteria bacterium RBG_16_65_31</name>
    <dbReference type="NCBI Taxonomy" id="1817759"/>
    <lineage>
        <taxon>Bacteria</taxon>
        <taxon>Pseudomonadati</taxon>
        <taxon>Pseudomonadota</taxon>
        <taxon>Candidatus Muproteobacteria</taxon>
    </lineage>
</organism>
<dbReference type="Pfam" id="PF09335">
    <property type="entry name" value="VTT_dom"/>
    <property type="match status" value="1"/>
</dbReference>
<keyword evidence="5 6" id="KW-0472">Membrane</keyword>
<dbReference type="InterPro" id="IPR032816">
    <property type="entry name" value="VTT_dom"/>
</dbReference>
<dbReference type="PANTHER" id="PTHR42709:SF6">
    <property type="entry name" value="UNDECAPRENYL PHOSPHATE TRANSPORTER A"/>
    <property type="match status" value="1"/>
</dbReference>
<reference evidence="8 9" key="1">
    <citation type="journal article" date="2016" name="Nat. Commun.">
        <title>Thousands of microbial genomes shed light on interconnected biogeochemical processes in an aquifer system.</title>
        <authorList>
            <person name="Anantharaman K."/>
            <person name="Brown C.T."/>
            <person name="Hug L.A."/>
            <person name="Sharon I."/>
            <person name="Castelle C.J."/>
            <person name="Probst A.J."/>
            <person name="Thomas B.C."/>
            <person name="Singh A."/>
            <person name="Wilkins M.J."/>
            <person name="Karaoz U."/>
            <person name="Brodie E.L."/>
            <person name="Williams K.H."/>
            <person name="Hubbard S.S."/>
            <person name="Banfield J.F."/>
        </authorList>
    </citation>
    <scope>NUCLEOTIDE SEQUENCE [LARGE SCALE GENOMIC DNA]</scope>
</reference>
<dbReference type="GO" id="GO:0005886">
    <property type="term" value="C:plasma membrane"/>
    <property type="evidence" value="ECO:0007669"/>
    <property type="project" value="UniProtKB-SubCell"/>
</dbReference>
<feature type="transmembrane region" description="Helical" evidence="6">
    <location>
        <begin position="254"/>
        <end position="276"/>
    </location>
</feature>
<evidence type="ECO:0000256" key="5">
    <source>
        <dbReference type="ARBA" id="ARBA00023136"/>
    </source>
</evidence>
<accession>A0A1F6TBC8</accession>
<comment type="caution">
    <text evidence="8">The sequence shown here is derived from an EMBL/GenBank/DDBJ whole genome shotgun (WGS) entry which is preliminary data.</text>
</comment>
<dbReference type="AlphaFoldDB" id="A0A1F6TBC8"/>
<gene>
    <name evidence="8" type="ORF">A2V92_03485</name>
</gene>
<dbReference type="PANTHER" id="PTHR42709">
    <property type="entry name" value="ALKALINE PHOSPHATASE LIKE PROTEIN"/>
    <property type="match status" value="1"/>
</dbReference>
<keyword evidence="4 6" id="KW-1133">Transmembrane helix</keyword>
<feature type="transmembrane region" description="Helical" evidence="6">
    <location>
        <begin position="282"/>
        <end position="309"/>
    </location>
</feature>
<proteinExistence type="predicted"/>
<comment type="subcellular location">
    <subcellularLocation>
        <location evidence="1">Cell membrane</location>
        <topology evidence="1">Multi-pass membrane protein</topology>
    </subcellularLocation>
</comment>
<evidence type="ECO:0000256" key="6">
    <source>
        <dbReference type="SAM" id="Phobius"/>
    </source>
</evidence>
<dbReference type="InterPro" id="IPR051311">
    <property type="entry name" value="DedA_domain"/>
</dbReference>
<dbReference type="EMBL" id="MFST01000152">
    <property type="protein sequence ID" value="OGI42427.1"/>
    <property type="molecule type" value="Genomic_DNA"/>
</dbReference>
<evidence type="ECO:0000256" key="1">
    <source>
        <dbReference type="ARBA" id="ARBA00004651"/>
    </source>
</evidence>